<reference evidence="2" key="1">
    <citation type="submission" date="2022-06" db="EMBL/GenBank/DDBJ databases">
        <title>Gracilimonas sp. CAU 1638 isolated from sea sediment.</title>
        <authorList>
            <person name="Kim W."/>
        </authorList>
    </citation>
    <scope>NUCLEOTIDE SEQUENCE</scope>
    <source>
        <strain evidence="2">CAU 1638</strain>
    </source>
</reference>
<dbReference type="RefSeq" id="WP_255134305.1">
    <property type="nucleotide sequence ID" value="NZ_JANDBC010000001.1"/>
</dbReference>
<proteinExistence type="predicted"/>
<accession>A0A9X2L384</accession>
<dbReference type="AlphaFoldDB" id="A0A9X2L384"/>
<feature type="repeat" description="TPR" evidence="1">
    <location>
        <begin position="53"/>
        <end position="86"/>
    </location>
</feature>
<dbReference type="InterPro" id="IPR019734">
    <property type="entry name" value="TPR_rpt"/>
</dbReference>
<organism evidence="2 3">
    <name type="scientific">Gracilimonas sediminicola</name>
    <dbReference type="NCBI Taxonomy" id="2952158"/>
    <lineage>
        <taxon>Bacteria</taxon>
        <taxon>Pseudomonadati</taxon>
        <taxon>Balneolota</taxon>
        <taxon>Balneolia</taxon>
        <taxon>Balneolales</taxon>
        <taxon>Balneolaceae</taxon>
        <taxon>Gracilimonas</taxon>
    </lineage>
</organism>
<dbReference type="EMBL" id="JANDBC010000001">
    <property type="protein sequence ID" value="MCP9291439.1"/>
    <property type="molecule type" value="Genomic_DNA"/>
</dbReference>
<evidence type="ECO:0000256" key="1">
    <source>
        <dbReference type="PROSITE-ProRule" id="PRU00339"/>
    </source>
</evidence>
<keyword evidence="3" id="KW-1185">Reference proteome</keyword>
<keyword evidence="1" id="KW-0802">TPR repeat</keyword>
<evidence type="ECO:0008006" key="4">
    <source>
        <dbReference type="Google" id="ProtNLM"/>
    </source>
</evidence>
<dbReference type="Gene3D" id="1.25.40.10">
    <property type="entry name" value="Tetratricopeptide repeat domain"/>
    <property type="match status" value="1"/>
</dbReference>
<evidence type="ECO:0000313" key="3">
    <source>
        <dbReference type="Proteomes" id="UP001139125"/>
    </source>
</evidence>
<name>A0A9X2L384_9BACT</name>
<protein>
    <recommendedName>
        <fullName evidence="4">Tetratricopeptide repeat-containing protein</fullName>
    </recommendedName>
</protein>
<evidence type="ECO:0000313" key="2">
    <source>
        <dbReference type="EMBL" id="MCP9291439.1"/>
    </source>
</evidence>
<gene>
    <name evidence="2" type="ORF">NM125_07570</name>
</gene>
<comment type="caution">
    <text evidence="2">The sequence shown here is derived from an EMBL/GenBank/DDBJ whole genome shotgun (WGS) entry which is preliminary data.</text>
</comment>
<dbReference type="InterPro" id="IPR011990">
    <property type="entry name" value="TPR-like_helical_dom_sf"/>
</dbReference>
<dbReference type="SUPFAM" id="SSF48452">
    <property type="entry name" value="TPR-like"/>
    <property type="match status" value="1"/>
</dbReference>
<sequence length="110" mass="12444">MSSRISTLAQKVKDHPDDSFYKFALALEMLKIGETSKARVLFEAIRNSDPDYVGVYYHLAKLYEGLDENKKALDTYKEGIKVAEAQNDNHTKSELSGALLNLEIEMDEQS</sequence>
<dbReference type="Proteomes" id="UP001139125">
    <property type="component" value="Unassembled WGS sequence"/>
</dbReference>
<dbReference type="PROSITE" id="PS50005">
    <property type="entry name" value="TPR"/>
    <property type="match status" value="1"/>
</dbReference>